<dbReference type="InterPro" id="IPR032686">
    <property type="entry name" value="PFO_beta_C"/>
</dbReference>
<dbReference type="AlphaFoldDB" id="A0AAW9KRR4"/>
<dbReference type="EMBL" id="WNUR01001606">
    <property type="protein sequence ID" value="MDZ7543770.1"/>
    <property type="molecule type" value="Genomic_DNA"/>
</dbReference>
<dbReference type="Pfam" id="PF12367">
    <property type="entry name" value="PFO_beta_C"/>
    <property type="match status" value="1"/>
</dbReference>
<dbReference type="PANTHER" id="PTHR48084:SF4">
    <property type="entry name" value="2-OXOGLUTARATE OXIDOREDUCTASE SUBUNIT KORB"/>
    <property type="match status" value="1"/>
</dbReference>
<evidence type="ECO:0000313" key="3">
    <source>
        <dbReference type="Proteomes" id="UP001288944"/>
    </source>
</evidence>
<protein>
    <submittedName>
        <fullName evidence="2">2-oxoacid ferredoxin oxidoreductase</fullName>
    </submittedName>
</protein>
<dbReference type="PANTHER" id="PTHR48084">
    <property type="entry name" value="2-OXOGLUTARATE OXIDOREDUCTASE SUBUNIT KORB-RELATED"/>
    <property type="match status" value="1"/>
</dbReference>
<dbReference type="InterPro" id="IPR029061">
    <property type="entry name" value="THDP-binding"/>
</dbReference>
<feature type="domain" description="Pyruvate ferredoxin oxidoreductase beta subunit C-terminal" evidence="1">
    <location>
        <begin position="39"/>
        <end position="104"/>
    </location>
</feature>
<gene>
    <name evidence="2" type="ORF">GNF83_21915</name>
</gene>
<name>A0AAW9KRR4_CLOPF</name>
<dbReference type="Gene3D" id="3.40.50.970">
    <property type="match status" value="1"/>
</dbReference>
<organism evidence="2 3">
    <name type="scientific">Clostridium perfringens</name>
    <dbReference type="NCBI Taxonomy" id="1502"/>
    <lineage>
        <taxon>Bacteria</taxon>
        <taxon>Bacillati</taxon>
        <taxon>Bacillota</taxon>
        <taxon>Clostridia</taxon>
        <taxon>Eubacteriales</taxon>
        <taxon>Clostridiaceae</taxon>
        <taxon>Clostridium</taxon>
    </lineage>
</organism>
<dbReference type="InterPro" id="IPR051457">
    <property type="entry name" value="2-oxoacid:Fd_oxidoreductase"/>
</dbReference>
<evidence type="ECO:0000313" key="2">
    <source>
        <dbReference type="EMBL" id="MDZ7543770.1"/>
    </source>
</evidence>
<reference evidence="2" key="1">
    <citation type="submission" date="2019-11" db="EMBL/GenBank/DDBJ databases">
        <title>Characterization of Clostridium perfringens isolates from swine manure treated agricultural soils.</title>
        <authorList>
            <person name="Wushke S.T."/>
        </authorList>
    </citation>
    <scope>NUCLEOTIDE SEQUENCE</scope>
    <source>
        <strain evidence="2">X62</strain>
    </source>
</reference>
<feature type="non-terminal residue" evidence="2">
    <location>
        <position position="1"/>
    </location>
</feature>
<comment type="caution">
    <text evidence="2">The sequence shown here is derived from an EMBL/GenBank/DDBJ whole genome shotgun (WGS) entry which is preliminary data.</text>
</comment>
<dbReference type="Proteomes" id="UP001288944">
    <property type="component" value="Unassembled WGS sequence"/>
</dbReference>
<accession>A0AAW9KRR4</accession>
<evidence type="ECO:0000259" key="1">
    <source>
        <dbReference type="Pfam" id="PF12367"/>
    </source>
</evidence>
<dbReference type="SUPFAM" id="SSF52518">
    <property type="entry name" value="Thiamin diphosphate-binding fold (THDP-binding)"/>
    <property type="match status" value="1"/>
</dbReference>
<sequence length="129" mass="14853">AGATFVARSFSADKEHLKSTIKAAMNHNGYSLIDIMQPCVVFNKINTFKWYKDRIYKLDDSYDSTNKVEALKKAEEFGDEGIPVGIIYRDNTKESYHQAHPVLKTGANLIDRKWQPKDTEMLVDEFLYN</sequence>
<proteinExistence type="predicted"/>